<dbReference type="Proteomes" id="UP000271162">
    <property type="component" value="Unassembled WGS sequence"/>
</dbReference>
<dbReference type="AlphaFoldDB" id="A0A0N4XWM6"/>
<accession>A0A0N4XWM6</accession>
<organism evidence="3">
    <name type="scientific">Nippostrongylus brasiliensis</name>
    <name type="common">Rat hookworm</name>
    <dbReference type="NCBI Taxonomy" id="27835"/>
    <lineage>
        <taxon>Eukaryota</taxon>
        <taxon>Metazoa</taxon>
        <taxon>Ecdysozoa</taxon>
        <taxon>Nematoda</taxon>
        <taxon>Chromadorea</taxon>
        <taxon>Rhabditida</taxon>
        <taxon>Rhabditina</taxon>
        <taxon>Rhabditomorpha</taxon>
        <taxon>Strongyloidea</taxon>
        <taxon>Heligmosomidae</taxon>
        <taxon>Nippostrongylus</taxon>
    </lineage>
</organism>
<dbReference type="WBParaSite" id="NBR_0000731101-mRNA-1">
    <property type="protein sequence ID" value="NBR_0000731101-mRNA-1"/>
    <property type="gene ID" value="NBR_0000731101"/>
</dbReference>
<dbReference type="EMBL" id="UYSL01019878">
    <property type="protein sequence ID" value="VDL70901.1"/>
    <property type="molecule type" value="Genomic_DNA"/>
</dbReference>
<proteinExistence type="predicted"/>
<sequence>MNNDLKPESERRKKAGWAAYNTIRTVLDRASNSKLRADLFNSTVLPALCYAFETWCLTRRAETQRRSVQISIERRMAGLTFRKQRIIRLHNNGVRAMTEPETFCCMRKRPNTILLAM</sequence>
<gene>
    <name evidence="1" type="ORF">NBR_LOCUS7312</name>
</gene>
<evidence type="ECO:0000313" key="1">
    <source>
        <dbReference type="EMBL" id="VDL70901.1"/>
    </source>
</evidence>
<evidence type="ECO:0000313" key="2">
    <source>
        <dbReference type="Proteomes" id="UP000271162"/>
    </source>
</evidence>
<name>A0A0N4XWM6_NIPBR</name>
<reference evidence="1 2" key="2">
    <citation type="submission" date="2018-11" db="EMBL/GenBank/DDBJ databases">
        <authorList>
            <consortium name="Pathogen Informatics"/>
        </authorList>
    </citation>
    <scope>NUCLEOTIDE SEQUENCE [LARGE SCALE GENOMIC DNA]</scope>
</reference>
<dbReference type="STRING" id="27835.A0A0N4XWM6"/>
<keyword evidence="2" id="KW-1185">Reference proteome</keyword>
<reference evidence="3" key="1">
    <citation type="submission" date="2017-02" db="UniProtKB">
        <authorList>
            <consortium name="WormBaseParasite"/>
        </authorList>
    </citation>
    <scope>IDENTIFICATION</scope>
</reference>
<protein>
    <submittedName>
        <fullName evidence="1 3">Uncharacterized protein</fullName>
    </submittedName>
</protein>
<dbReference type="OMA" id="NYSSETW"/>
<evidence type="ECO:0000313" key="3">
    <source>
        <dbReference type="WBParaSite" id="NBR_0000731101-mRNA-1"/>
    </source>
</evidence>